<sequence length="140" mass="16288">MERPPPIDEHQKSQNLLLNDEIGRVVKIDYNAENGSRGHFVRMTIYVNREVRLKPKIRIDGTLQRVEYEALPNVCFGCGRYDHVQDVCPSLGGRDKGREDDSRKNFDTAELNCRVEKFGSWMLVGRKQRRKARNGREQNT</sequence>
<dbReference type="AlphaFoldDB" id="A0A0D2VX26"/>
<protein>
    <submittedName>
        <fullName evidence="1">Uncharacterized protein</fullName>
    </submittedName>
</protein>
<dbReference type="EMBL" id="CM001751">
    <property type="protein sequence ID" value="KJB76370.1"/>
    <property type="molecule type" value="Genomic_DNA"/>
</dbReference>
<dbReference type="STRING" id="29730.A0A0D2VX26"/>
<evidence type="ECO:0000313" key="1">
    <source>
        <dbReference type="EMBL" id="KJB76370.1"/>
    </source>
</evidence>
<evidence type="ECO:0000313" key="2">
    <source>
        <dbReference type="Proteomes" id="UP000032304"/>
    </source>
</evidence>
<dbReference type="PANTHER" id="PTHR31286">
    <property type="entry name" value="GLYCINE-RICH CELL WALL STRUCTURAL PROTEIN 1.8-LIKE"/>
    <property type="match status" value="1"/>
</dbReference>
<proteinExistence type="predicted"/>
<accession>A0A0D2VX26</accession>
<keyword evidence="2" id="KW-1185">Reference proteome</keyword>
<dbReference type="PANTHER" id="PTHR31286:SF99">
    <property type="entry name" value="DUF4283 DOMAIN-CONTAINING PROTEIN"/>
    <property type="match status" value="1"/>
</dbReference>
<dbReference type="OMA" id="VKIDYNA"/>
<dbReference type="Proteomes" id="UP000032304">
    <property type="component" value="Chromosome 12"/>
</dbReference>
<organism evidence="1 2">
    <name type="scientific">Gossypium raimondii</name>
    <name type="common">Peruvian cotton</name>
    <name type="synonym">Gossypium klotzschianum subsp. raimondii</name>
    <dbReference type="NCBI Taxonomy" id="29730"/>
    <lineage>
        <taxon>Eukaryota</taxon>
        <taxon>Viridiplantae</taxon>
        <taxon>Streptophyta</taxon>
        <taxon>Embryophyta</taxon>
        <taxon>Tracheophyta</taxon>
        <taxon>Spermatophyta</taxon>
        <taxon>Magnoliopsida</taxon>
        <taxon>eudicotyledons</taxon>
        <taxon>Gunneridae</taxon>
        <taxon>Pentapetalae</taxon>
        <taxon>rosids</taxon>
        <taxon>malvids</taxon>
        <taxon>Malvales</taxon>
        <taxon>Malvaceae</taxon>
        <taxon>Malvoideae</taxon>
        <taxon>Gossypium</taxon>
    </lineage>
</organism>
<gene>
    <name evidence="1" type="ORF">B456_012G084700</name>
</gene>
<name>A0A0D2VX26_GOSRA</name>
<dbReference type="Gramene" id="KJB76370">
    <property type="protein sequence ID" value="KJB76370"/>
    <property type="gene ID" value="B456_012G084700"/>
</dbReference>
<dbReference type="InterPro" id="IPR040256">
    <property type="entry name" value="At4g02000-like"/>
</dbReference>
<reference evidence="1 2" key="1">
    <citation type="journal article" date="2012" name="Nature">
        <title>Repeated polyploidization of Gossypium genomes and the evolution of spinnable cotton fibres.</title>
        <authorList>
            <person name="Paterson A.H."/>
            <person name="Wendel J.F."/>
            <person name="Gundlach H."/>
            <person name="Guo H."/>
            <person name="Jenkins J."/>
            <person name="Jin D."/>
            <person name="Llewellyn D."/>
            <person name="Showmaker K.C."/>
            <person name="Shu S."/>
            <person name="Udall J."/>
            <person name="Yoo M.J."/>
            <person name="Byers R."/>
            <person name="Chen W."/>
            <person name="Doron-Faigenboim A."/>
            <person name="Duke M.V."/>
            <person name="Gong L."/>
            <person name="Grimwood J."/>
            <person name="Grover C."/>
            <person name="Grupp K."/>
            <person name="Hu G."/>
            <person name="Lee T.H."/>
            <person name="Li J."/>
            <person name="Lin L."/>
            <person name="Liu T."/>
            <person name="Marler B.S."/>
            <person name="Page J.T."/>
            <person name="Roberts A.W."/>
            <person name="Romanel E."/>
            <person name="Sanders W.S."/>
            <person name="Szadkowski E."/>
            <person name="Tan X."/>
            <person name="Tang H."/>
            <person name="Xu C."/>
            <person name="Wang J."/>
            <person name="Wang Z."/>
            <person name="Zhang D."/>
            <person name="Zhang L."/>
            <person name="Ashrafi H."/>
            <person name="Bedon F."/>
            <person name="Bowers J.E."/>
            <person name="Brubaker C.L."/>
            <person name="Chee P.W."/>
            <person name="Das S."/>
            <person name="Gingle A.R."/>
            <person name="Haigler C.H."/>
            <person name="Harker D."/>
            <person name="Hoffmann L.V."/>
            <person name="Hovav R."/>
            <person name="Jones D.C."/>
            <person name="Lemke C."/>
            <person name="Mansoor S."/>
            <person name="ur Rahman M."/>
            <person name="Rainville L.N."/>
            <person name="Rambani A."/>
            <person name="Reddy U.K."/>
            <person name="Rong J.K."/>
            <person name="Saranga Y."/>
            <person name="Scheffler B.E."/>
            <person name="Scheffler J.A."/>
            <person name="Stelly D.M."/>
            <person name="Triplett B.A."/>
            <person name="Van Deynze A."/>
            <person name="Vaslin M.F."/>
            <person name="Waghmare V.N."/>
            <person name="Walford S.A."/>
            <person name="Wright R.J."/>
            <person name="Zaki E.A."/>
            <person name="Zhang T."/>
            <person name="Dennis E.S."/>
            <person name="Mayer K.F."/>
            <person name="Peterson D.G."/>
            <person name="Rokhsar D.S."/>
            <person name="Wang X."/>
            <person name="Schmutz J."/>
        </authorList>
    </citation>
    <scope>NUCLEOTIDE SEQUENCE [LARGE SCALE GENOMIC DNA]</scope>
</reference>